<protein>
    <submittedName>
        <fullName evidence="3">Uncharacterized protein</fullName>
    </submittedName>
</protein>
<keyword evidence="4" id="KW-1185">Reference proteome</keyword>
<dbReference type="RefSeq" id="WP_317963760.1">
    <property type="nucleotide sequence ID" value="NZ_OX458333.1"/>
</dbReference>
<gene>
    <name evidence="3" type="ORF">MSZNOR_1232</name>
</gene>
<evidence type="ECO:0000313" key="4">
    <source>
        <dbReference type="Proteomes" id="UP001162030"/>
    </source>
</evidence>
<dbReference type="EMBL" id="OX458333">
    <property type="protein sequence ID" value="CAI8781734.1"/>
    <property type="molecule type" value="Genomic_DNA"/>
</dbReference>
<proteinExistence type="predicted"/>
<organism evidence="3 4">
    <name type="scientific">Methylocaldum szegediense</name>
    <dbReference type="NCBI Taxonomy" id="73780"/>
    <lineage>
        <taxon>Bacteria</taxon>
        <taxon>Pseudomonadati</taxon>
        <taxon>Pseudomonadota</taxon>
        <taxon>Gammaproteobacteria</taxon>
        <taxon>Methylococcales</taxon>
        <taxon>Methylococcaceae</taxon>
        <taxon>Methylocaldum</taxon>
    </lineage>
</organism>
<feature type="compositionally biased region" description="Basic and acidic residues" evidence="2">
    <location>
        <begin position="275"/>
        <end position="291"/>
    </location>
</feature>
<evidence type="ECO:0000256" key="2">
    <source>
        <dbReference type="SAM" id="MobiDB-lite"/>
    </source>
</evidence>
<evidence type="ECO:0000256" key="1">
    <source>
        <dbReference type="SAM" id="Coils"/>
    </source>
</evidence>
<sequence>MTAEIDAPRPGAVARQALRRLTESGLPPTPDHYAEHYYLIAGELTGRKPESFMCEAKPEAEVTTAVDSVLQILTDTTFSLAAELGTFDGQFQRFISEKSYGAQELSVEQAFSEIMKTLAQLRQRVADTQVELQEAQQLLQRMQDELKESRSLSRIDPLTGIPNRRGLDIVLTREFTPIASPFFAKPFGTSESPKGAKNWRRVIAFGAPAVPARLVRTQRGVRTPLADNSTPGRDALCKTYDRRYRVDLRSHTRRSGFRGLLDSLAHSLHVSQRKPTPERSDVHWSDRHRPT</sequence>
<feature type="coiled-coil region" evidence="1">
    <location>
        <begin position="118"/>
        <end position="152"/>
    </location>
</feature>
<name>A0ABM9HZ22_9GAMM</name>
<keyword evidence="1" id="KW-0175">Coiled coil</keyword>
<dbReference type="Proteomes" id="UP001162030">
    <property type="component" value="Chromosome"/>
</dbReference>
<evidence type="ECO:0000313" key="3">
    <source>
        <dbReference type="EMBL" id="CAI8781734.1"/>
    </source>
</evidence>
<accession>A0ABM9HZ22</accession>
<reference evidence="3 4" key="1">
    <citation type="submission" date="2023-03" db="EMBL/GenBank/DDBJ databases">
        <authorList>
            <person name="Pearce D."/>
        </authorList>
    </citation>
    <scope>NUCLEOTIDE SEQUENCE [LARGE SCALE GENOMIC DNA]</scope>
    <source>
        <strain evidence="3">Msz</strain>
    </source>
</reference>
<feature type="region of interest" description="Disordered" evidence="2">
    <location>
        <begin position="268"/>
        <end position="291"/>
    </location>
</feature>